<gene>
    <name evidence="2" type="ORF">POSPLADRAFT_1052039</name>
</gene>
<accession>A0A1X6NH29</accession>
<proteinExistence type="predicted"/>
<dbReference type="OrthoDB" id="2147163at2759"/>
<feature type="domain" description="Dienelactone hydrolase" evidence="1">
    <location>
        <begin position="37"/>
        <end position="252"/>
    </location>
</feature>
<dbReference type="STRING" id="670580.A0A1X6NH29"/>
<dbReference type="Proteomes" id="UP000194127">
    <property type="component" value="Unassembled WGS sequence"/>
</dbReference>
<dbReference type="GeneID" id="36325185"/>
<organism evidence="2 3">
    <name type="scientific">Postia placenta MAD-698-R-SB12</name>
    <dbReference type="NCBI Taxonomy" id="670580"/>
    <lineage>
        <taxon>Eukaryota</taxon>
        <taxon>Fungi</taxon>
        <taxon>Dikarya</taxon>
        <taxon>Basidiomycota</taxon>
        <taxon>Agaricomycotina</taxon>
        <taxon>Agaricomycetes</taxon>
        <taxon>Polyporales</taxon>
        <taxon>Adustoporiaceae</taxon>
        <taxon>Rhodonia</taxon>
    </lineage>
</organism>
<keyword evidence="3" id="KW-1185">Reference proteome</keyword>
<name>A0A1X6NH29_9APHY</name>
<dbReference type="SUPFAM" id="SSF53474">
    <property type="entry name" value="alpha/beta-Hydrolases"/>
    <property type="match status" value="1"/>
</dbReference>
<dbReference type="RefSeq" id="XP_024344725.1">
    <property type="nucleotide sequence ID" value="XM_024480235.1"/>
</dbReference>
<dbReference type="GO" id="GO:0016787">
    <property type="term" value="F:hydrolase activity"/>
    <property type="evidence" value="ECO:0007669"/>
    <property type="project" value="InterPro"/>
</dbReference>
<dbReference type="InterPro" id="IPR029058">
    <property type="entry name" value="AB_hydrolase_fold"/>
</dbReference>
<dbReference type="PANTHER" id="PTHR47668:SF1">
    <property type="entry name" value="DIENELACTONE HYDROLASE DOMAIN-CONTAINING PROTEIN-RELATED"/>
    <property type="match status" value="1"/>
</dbReference>
<dbReference type="Gene3D" id="3.40.50.1820">
    <property type="entry name" value="alpha/beta hydrolase"/>
    <property type="match status" value="1"/>
</dbReference>
<evidence type="ECO:0000259" key="1">
    <source>
        <dbReference type="Pfam" id="PF01738"/>
    </source>
</evidence>
<protein>
    <recommendedName>
        <fullName evidence="1">Dienelactone hydrolase domain-containing protein</fullName>
    </recommendedName>
</protein>
<dbReference type="PANTHER" id="PTHR47668">
    <property type="entry name" value="DIENELACTONE HYDROLASE FAMILY PROTEIN (AFU_ORTHOLOGUE AFUA_6G01940)"/>
    <property type="match status" value="1"/>
</dbReference>
<evidence type="ECO:0000313" key="2">
    <source>
        <dbReference type="EMBL" id="OSX67931.1"/>
    </source>
</evidence>
<dbReference type="Pfam" id="PF01738">
    <property type="entry name" value="DLH"/>
    <property type="match status" value="1"/>
</dbReference>
<sequence>MSTTIHNDNAACCSIPPVRSDYTPKGSYKSYPGFTKVYVTGPTTPGNVALICVYDIFGFKPQTQQGADILADQLNAHVVMPDFFEPDAPWPADKFPPKTDEEKAKLQAFFGGAANPQNAVSKLLNVAKALKADGAKFVGAFGFCWGGKVTILAGSAESTPLDAISATHPAMLSSADATELKVPLGLYPSQDEPQEEYKKIVEIVSKKPWAAKNDHKFYDTFHGFAAARANLDDPKNKADFEDLYATLIKFYGNASGTHTH</sequence>
<dbReference type="EMBL" id="KZ110591">
    <property type="protein sequence ID" value="OSX67931.1"/>
    <property type="molecule type" value="Genomic_DNA"/>
</dbReference>
<reference evidence="2 3" key="1">
    <citation type="submission" date="2017-04" db="EMBL/GenBank/DDBJ databases">
        <title>Genome Sequence of the Model Brown-Rot Fungus Postia placenta SB12.</title>
        <authorList>
            <consortium name="DOE Joint Genome Institute"/>
            <person name="Gaskell J."/>
            <person name="Kersten P."/>
            <person name="Larrondo L.F."/>
            <person name="Canessa P."/>
            <person name="Martinez D."/>
            <person name="Hibbett D."/>
            <person name="Schmoll M."/>
            <person name="Kubicek C.P."/>
            <person name="Martinez A.T."/>
            <person name="Yadav J."/>
            <person name="Master E."/>
            <person name="Magnuson J.K."/>
            <person name="James T."/>
            <person name="Yaver D."/>
            <person name="Berka R."/>
            <person name="Labutti K."/>
            <person name="Lipzen A."/>
            <person name="Aerts A."/>
            <person name="Barry K."/>
            <person name="Henrissat B."/>
            <person name="Blanchette R."/>
            <person name="Grigoriev I."/>
            <person name="Cullen D."/>
        </authorList>
    </citation>
    <scope>NUCLEOTIDE SEQUENCE [LARGE SCALE GENOMIC DNA]</scope>
    <source>
        <strain evidence="2 3">MAD-698-R-SB12</strain>
    </source>
</reference>
<dbReference type="InterPro" id="IPR002925">
    <property type="entry name" value="Dienelactn_hydro"/>
</dbReference>
<dbReference type="AlphaFoldDB" id="A0A1X6NH29"/>
<evidence type="ECO:0000313" key="3">
    <source>
        <dbReference type="Proteomes" id="UP000194127"/>
    </source>
</evidence>